<gene>
    <name evidence="1" type="ORF">BpHYR1_029992</name>
</gene>
<protein>
    <submittedName>
        <fullName evidence="1">Uncharacterized protein</fullName>
    </submittedName>
</protein>
<evidence type="ECO:0000313" key="2">
    <source>
        <dbReference type="Proteomes" id="UP000276133"/>
    </source>
</evidence>
<comment type="caution">
    <text evidence="1">The sequence shown here is derived from an EMBL/GenBank/DDBJ whole genome shotgun (WGS) entry which is preliminary data.</text>
</comment>
<reference evidence="1 2" key="1">
    <citation type="journal article" date="2018" name="Sci. Rep.">
        <title>Genomic signatures of local adaptation to the degree of environmental predictability in rotifers.</title>
        <authorList>
            <person name="Franch-Gras L."/>
            <person name="Hahn C."/>
            <person name="Garcia-Roger E.M."/>
            <person name="Carmona M.J."/>
            <person name="Serra M."/>
            <person name="Gomez A."/>
        </authorList>
    </citation>
    <scope>NUCLEOTIDE SEQUENCE [LARGE SCALE GENOMIC DNA]</scope>
    <source>
        <strain evidence="1">HYR1</strain>
    </source>
</reference>
<dbReference type="Proteomes" id="UP000276133">
    <property type="component" value="Unassembled WGS sequence"/>
</dbReference>
<name>A0A3M7QTV6_BRAPC</name>
<dbReference type="EMBL" id="REGN01005144">
    <property type="protein sequence ID" value="RNA14639.1"/>
    <property type="molecule type" value="Genomic_DNA"/>
</dbReference>
<keyword evidence="2" id="KW-1185">Reference proteome</keyword>
<proteinExistence type="predicted"/>
<evidence type="ECO:0000313" key="1">
    <source>
        <dbReference type="EMBL" id="RNA14639.1"/>
    </source>
</evidence>
<dbReference type="AlphaFoldDB" id="A0A3M7QTV6"/>
<organism evidence="1 2">
    <name type="scientific">Brachionus plicatilis</name>
    <name type="common">Marine rotifer</name>
    <name type="synonym">Brachionus muelleri</name>
    <dbReference type="NCBI Taxonomy" id="10195"/>
    <lineage>
        <taxon>Eukaryota</taxon>
        <taxon>Metazoa</taxon>
        <taxon>Spiralia</taxon>
        <taxon>Gnathifera</taxon>
        <taxon>Rotifera</taxon>
        <taxon>Eurotatoria</taxon>
        <taxon>Monogononta</taxon>
        <taxon>Pseudotrocha</taxon>
        <taxon>Ploima</taxon>
        <taxon>Brachionidae</taxon>
        <taxon>Brachionus</taxon>
    </lineage>
</organism>
<accession>A0A3M7QTV6</accession>
<sequence>MASDILKKNESQTHFNPTKKIIITIGLNTAIRAKPTKKENKKFLTFSIFLSLRVRLDSSSRFLRICSRLSELSRFASSRLIT</sequence>